<protein>
    <recommendedName>
        <fullName evidence="4">F-box domain-containing protein</fullName>
    </recommendedName>
</protein>
<evidence type="ECO:0008006" key="4">
    <source>
        <dbReference type="Google" id="ProtNLM"/>
    </source>
</evidence>
<dbReference type="AlphaFoldDB" id="A0AAD4H7X7"/>
<name>A0AAD4H7X7_9FUNG</name>
<feature type="region of interest" description="Disordered" evidence="1">
    <location>
        <begin position="109"/>
        <end position="141"/>
    </location>
</feature>
<accession>A0AAD4H7X7</accession>
<dbReference type="Gene3D" id="3.80.10.10">
    <property type="entry name" value="Ribonuclease Inhibitor"/>
    <property type="match status" value="1"/>
</dbReference>
<evidence type="ECO:0000313" key="3">
    <source>
        <dbReference type="Proteomes" id="UP001194580"/>
    </source>
</evidence>
<comment type="caution">
    <text evidence="2">The sequence shown here is derived from an EMBL/GenBank/DDBJ whole genome shotgun (WGS) entry which is preliminary data.</text>
</comment>
<feature type="compositionally biased region" description="Polar residues" evidence="1">
    <location>
        <begin position="124"/>
        <end position="141"/>
    </location>
</feature>
<proteinExistence type="predicted"/>
<gene>
    <name evidence="2" type="ORF">BGZ95_007259</name>
</gene>
<organism evidence="2 3">
    <name type="scientific">Linnemannia exigua</name>
    <dbReference type="NCBI Taxonomy" id="604196"/>
    <lineage>
        <taxon>Eukaryota</taxon>
        <taxon>Fungi</taxon>
        <taxon>Fungi incertae sedis</taxon>
        <taxon>Mucoromycota</taxon>
        <taxon>Mortierellomycotina</taxon>
        <taxon>Mortierellomycetes</taxon>
        <taxon>Mortierellales</taxon>
        <taxon>Mortierellaceae</taxon>
        <taxon>Linnemannia</taxon>
    </lineage>
</organism>
<dbReference type="Proteomes" id="UP001194580">
    <property type="component" value="Unassembled WGS sequence"/>
</dbReference>
<sequence>MVPNAANRLFGITELASAVASHLSNRDISRLLRTSRLMQEAMTLSLFRDLSIYSGPKSIGLWENPERLKVLARNMEHVRTWGSGILFLVYYYHAMVAYFDSNIDNNNSNNSISTPTKPLDAPQPTVNASSVPQRAESSSATPQLFSLNTRDAFELVPLPAMCHLRKACLNLCPGRAELNCRHYLPNFSNSRATIARLSGILLRLPQLRELELYGLLVRDSRSAQLLASTLPKMVNLKRLSIDISHENPFRGIKPLLYFSCPPSIEQFYIGETHYFNEEEHDDLKEDNDNNDTKVLEGSTRALTNLRDLTLDSWDGTETREKFLAVFEQCPRLETISMKWPMVPAGLDGSDIGKVCPNLRNISYNGVDDDEKDFWPIEIMETLPENQVKTLDYRSSSDFSLDEVMTGRTLLRHSRTLQRIAFTSTVSSVALRMILGSCEVLEEFNCGYSPIDLNDAAAISPWASSKITTLELRVRIPLPASPTSAIQYTTFYVQTPPVVPSADENRVFSQLEVFYREIGKQTNLKYLYLYAHQYESIEPEPTGELPKVLGLLPGVLTLKNNTEGRPGFLDLLGGLSKLERIGGDIGAETGNGRLAVDAKEVDWIFEHWSCLLDAPFWPCSRLLPGSVV</sequence>
<evidence type="ECO:0000313" key="2">
    <source>
        <dbReference type="EMBL" id="KAG0276646.1"/>
    </source>
</evidence>
<reference evidence="2" key="1">
    <citation type="journal article" date="2020" name="Fungal Divers.">
        <title>Resolving the Mortierellaceae phylogeny through synthesis of multi-gene phylogenetics and phylogenomics.</title>
        <authorList>
            <person name="Vandepol N."/>
            <person name="Liber J."/>
            <person name="Desiro A."/>
            <person name="Na H."/>
            <person name="Kennedy M."/>
            <person name="Barry K."/>
            <person name="Grigoriev I.V."/>
            <person name="Miller A.N."/>
            <person name="O'Donnell K."/>
            <person name="Stajich J.E."/>
            <person name="Bonito G."/>
        </authorList>
    </citation>
    <scope>NUCLEOTIDE SEQUENCE</scope>
    <source>
        <strain evidence="2">NRRL 28262</strain>
    </source>
</reference>
<dbReference type="EMBL" id="JAAAIL010000351">
    <property type="protein sequence ID" value="KAG0276646.1"/>
    <property type="molecule type" value="Genomic_DNA"/>
</dbReference>
<keyword evidence="3" id="KW-1185">Reference proteome</keyword>
<dbReference type="SUPFAM" id="SSF52047">
    <property type="entry name" value="RNI-like"/>
    <property type="match status" value="1"/>
</dbReference>
<evidence type="ECO:0000256" key="1">
    <source>
        <dbReference type="SAM" id="MobiDB-lite"/>
    </source>
</evidence>
<dbReference type="InterPro" id="IPR032675">
    <property type="entry name" value="LRR_dom_sf"/>
</dbReference>